<accession>A0A0X8K6G7</accession>
<name>A0A0X8K6G7_FAUOS</name>
<evidence type="ECO:0000256" key="2">
    <source>
        <dbReference type="PROSITE-ProRule" id="PRU00169"/>
    </source>
</evidence>
<dbReference type="PROSITE" id="PS50110">
    <property type="entry name" value="RESPONSE_REGULATORY"/>
    <property type="match status" value="1"/>
</dbReference>
<evidence type="ECO:0000313" key="5">
    <source>
        <dbReference type="EMBL" id="PKZ69288.1"/>
    </source>
</evidence>
<keyword evidence="1 2" id="KW-0597">Phosphoprotein</keyword>
<evidence type="ECO:0000259" key="3">
    <source>
        <dbReference type="PROSITE" id="PS50110"/>
    </source>
</evidence>
<reference evidence="8" key="1">
    <citation type="submission" date="2017-11" db="EMBL/GenBank/DDBJ databases">
        <title>Complete genome sequence of Moraxella osloensis NP7 isolated from human skin.</title>
        <authorList>
            <person name="Lee K."/>
            <person name="Lim J.Y."/>
            <person name="Hwang I."/>
        </authorList>
    </citation>
    <scope>NUCLEOTIDE SEQUENCE [LARGE SCALE GENOMIC DNA]</scope>
    <source>
        <strain evidence="8">NP7</strain>
    </source>
</reference>
<evidence type="ECO:0000313" key="9">
    <source>
        <dbReference type="Proteomes" id="UP000234914"/>
    </source>
</evidence>
<gene>
    <name evidence="7" type="primary">pleD</name>
    <name evidence="5" type="ORF">CYJ96_03935</name>
    <name evidence="6" type="ORF">GSF12_01170</name>
    <name evidence="7" type="ORF">NCTC10465_00249</name>
    <name evidence="4" type="ORF">NP7_13150</name>
</gene>
<dbReference type="Proteomes" id="UP000255230">
    <property type="component" value="Unassembled WGS sequence"/>
</dbReference>
<dbReference type="AlphaFoldDB" id="A0A0X8K6G7"/>
<dbReference type="GO" id="GO:0000160">
    <property type="term" value="P:phosphorelay signal transduction system"/>
    <property type="evidence" value="ECO:0007669"/>
    <property type="project" value="InterPro"/>
</dbReference>
<dbReference type="EMBL" id="CP024443">
    <property type="protein sequence ID" value="ATW71265.1"/>
    <property type="molecule type" value="Genomic_DNA"/>
</dbReference>
<dbReference type="SUPFAM" id="SSF52172">
    <property type="entry name" value="CheY-like"/>
    <property type="match status" value="1"/>
</dbReference>
<evidence type="ECO:0000313" key="7">
    <source>
        <dbReference type="EMBL" id="STY96493.1"/>
    </source>
</evidence>
<evidence type="ECO:0000313" key="8">
    <source>
        <dbReference type="Proteomes" id="UP000229340"/>
    </source>
</evidence>
<dbReference type="SMART" id="SM00448">
    <property type="entry name" value="REC"/>
    <property type="match status" value="1"/>
</dbReference>
<dbReference type="InterPro" id="IPR001789">
    <property type="entry name" value="Sig_transdc_resp-reg_receiver"/>
</dbReference>
<dbReference type="RefSeq" id="WP_036592735.1">
    <property type="nucleotide sequence ID" value="NZ_CALTVS010000008.1"/>
</dbReference>
<feature type="modified residue" description="4-aspartylphosphate" evidence="2">
    <location>
        <position position="52"/>
    </location>
</feature>
<dbReference type="KEGG" id="mos:AXE82_06020"/>
<dbReference type="InterPro" id="IPR050595">
    <property type="entry name" value="Bact_response_regulator"/>
</dbReference>
<reference evidence="4" key="3">
    <citation type="journal article" date="2018" name="Genome Announc.">
        <title>Complete Genome Sequences of Three Moraxella osloensis Strains Isolated from Human Skin.</title>
        <authorList>
            <person name="Lim J.Y."/>
            <person name="Hwang I."/>
            <person name="Ganzorig M."/>
            <person name="Huang S.L."/>
            <person name="Cho G.S."/>
            <person name="Franz C.M.A.P."/>
            <person name="Lee K."/>
        </authorList>
    </citation>
    <scope>NUCLEOTIDE SEQUENCE</scope>
    <source>
        <strain evidence="4">NP7</strain>
    </source>
</reference>
<sequence length="120" mass="13701">MAKILVVDDSPSEMAKFRDILTRHQYEVIEAHTGDDGIQKANEFFPDVILMDVVMPEMNGFQATRKLTRDPKTSHIPVVIISTKNQETDRVWGKRQGARDYLSKPITEEALITVIRSVME</sequence>
<proteinExistence type="predicted"/>
<reference evidence="4" key="4">
    <citation type="journal article" date="2018" name="Misainmurhag Hoiji">
        <title>Complete genome sequence of multidrug-resistant Moraxella osloensis NP7 with multiple plasmids isolated from human skin.</title>
        <authorList>
            <person name="Ganzorig M."/>
            <person name="Lim J.Y."/>
            <person name="Hwang I."/>
            <person name="Lee K."/>
        </authorList>
    </citation>
    <scope>NUCLEOTIDE SEQUENCE</scope>
    <source>
        <strain evidence="4">NP7</strain>
    </source>
</reference>
<dbReference type="Proteomes" id="UP000229340">
    <property type="component" value="Chromosome"/>
</dbReference>
<evidence type="ECO:0000256" key="1">
    <source>
        <dbReference type="ARBA" id="ARBA00022553"/>
    </source>
</evidence>
<dbReference type="STRING" id="34062.AXE82_06020"/>
<organism evidence="5 9">
    <name type="scientific">Faucicola osloensis</name>
    <name type="common">Moraxella osloensis</name>
    <dbReference type="NCBI Taxonomy" id="34062"/>
    <lineage>
        <taxon>Bacteria</taxon>
        <taxon>Pseudomonadati</taxon>
        <taxon>Pseudomonadota</taxon>
        <taxon>Gammaproteobacteria</taxon>
        <taxon>Moraxellales</taxon>
        <taxon>Moraxellaceae</taxon>
        <taxon>Faucicola</taxon>
    </lineage>
</organism>
<evidence type="ECO:0000313" key="11">
    <source>
        <dbReference type="Proteomes" id="UP000464046"/>
    </source>
</evidence>
<reference evidence="6" key="7">
    <citation type="journal article" date="2020" name="Microbiol. Resour. Announc.">
        <title>Complete Genome Sequence of Moraxella osloensis Strain YV1, Isolated from an Australian Wastewater Treatment Plant.</title>
        <authorList>
            <person name="Batinovic S."/>
            <person name="Rice D.T.F."/>
            <person name="Seviour R.J."/>
            <person name="Petrovski S."/>
        </authorList>
    </citation>
    <scope>NUCLEOTIDE SEQUENCE</scope>
    <source>
        <strain evidence="6">YV1</strain>
    </source>
</reference>
<reference evidence="5 9" key="2">
    <citation type="submission" date="2017-12" db="EMBL/GenBank/DDBJ databases">
        <title>Phylogenetic diversity of female urinary microbiome.</title>
        <authorList>
            <person name="Thomas-White K."/>
            <person name="Wolfe A.J."/>
        </authorList>
    </citation>
    <scope>NUCLEOTIDE SEQUENCE [LARGE SCALE GENOMIC DNA]</scope>
    <source>
        <strain evidence="5 9">UMB0416</strain>
    </source>
</reference>
<dbReference type="Pfam" id="PF00072">
    <property type="entry name" value="Response_reg"/>
    <property type="match status" value="1"/>
</dbReference>
<keyword evidence="10" id="KW-1185">Reference proteome</keyword>
<dbReference type="PANTHER" id="PTHR44591">
    <property type="entry name" value="STRESS RESPONSE REGULATOR PROTEIN 1"/>
    <property type="match status" value="1"/>
</dbReference>
<dbReference type="Proteomes" id="UP000234914">
    <property type="component" value="Unassembled WGS sequence"/>
</dbReference>
<dbReference type="EMBL" id="CP047226">
    <property type="protein sequence ID" value="QHG08639.1"/>
    <property type="molecule type" value="Genomic_DNA"/>
</dbReference>
<dbReference type="PANTHER" id="PTHR44591:SF20">
    <property type="entry name" value="PROTEIN PILH"/>
    <property type="match status" value="1"/>
</dbReference>
<dbReference type="InterPro" id="IPR011006">
    <property type="entry name" value="CheY-like_superfamily"/>
</dbReference>
<protein>
    <submittedName>
        <fullName evidence="5">Response regulator</fullName>
    </submittedName>
    <submittedName>
        <fullName evidence="7">Stalked cell differentiation-controlling protein</fullName>
    </submittedName>
</protein>
<dbReference type="GeneID" id="35779101"/>
<feature type="domain" description="Response regulatory" evidence="3">
    <location>
        <begin position="3"/>
        <end position="119"/>
    </location>
</feature>
<dbReference type="EMBL" id="UGPY01000001">
    <property type="protein sequence ID" value="STY96493.1"/>
    <property type="molecule type" value="Genomic_DNA"/>
</dbReference>
<evidence type="ECO:0000313" key="10">
    <source>
        <dbReference type="Proteomes" id="UP000255230"/>
    </source>
</evidence>
<evidence type="ECO:0000313" key="6">
    <source>
        <dbReference type="EMBL" id="QHG08639.1"/>
    </source>
</evidence>
<evidence type="ECO:0000313" key="4">
    <source>
        <dbReference type="EMBL" id="ATW71265.1"/>
    </source>
</evidence>
<reference evidence="7 10" key="5">
    <citation type="submission" date="2018-06" db="EMBL/GenBank/DDBJ databases">
        <authorList>
            <consortium name="Pathogen Informatics"/>
            <person name="Doyle S."/>
        </authorList>
    </citation>
    <scope>NUCLEOTIDE SEQUENCE [LARGE SCALE GENOMIC DNA]</scope>
    <source>
        <strain evidence="7 10">NCTC10465</strain>
    </source>
</reference>
<reference evidence="11" key="6">
    <citation type="submission" date="2019-12" db="EMBL/GenBank/DDBJ databases">
        <title>Whole genome sequence of Moraxella osloensis YV1.</title>
        <authorList>
            <person name="Batinovic S."/>
            <person name="Rice D.T.F."/>
            <person name="Petrovski S."/>
        </authorList>
    </citation>
    <scope>NUCLEOTIDE SEQUENCE [LARGE SCALE GENOMIC DNA]</scope>
    <source>
        <strain evidence="11">YV1</strain>
    </source>
</reference>
<dbReference type="EMBL" id="PKJS01000004">
    <property type="protein sequence ID" value="PKZ69288.1"/>
    <property type="molecule type" value="Genomic_DNA"/>
</dbReference>
<dbReference type="Gene3D" id="3.40.50.2300">
    <property type="match status" value="1"/>
</dbReference>